<evidence type="ECO:0000259" key="1">
    <source>
        <dbReference type="PROSITE" id="PS50879"/>
    </source>
</evidence>
<dbReference type="InterPro" id="IPR036691">
    <property type="entry name" value="Endo/exonu/phosph_ase_sf"/>
</dbReference>
<dbReference type="InterPro" id="IPR005135">
    <property type="entry name" value="Endo/exonuclease/phosphatase"/>
</dbReference>
<dbReference type="SUPFAM" id="SSF53098">
    <property type="entry name" value="Ribonuclease H-like"/>
    <property type="match status" value="1"/>
</dbReference>
<dbReference type="Proteomes" id="UP000786811">
    <property type="component" value="Unassembled WGS sequence"/>
</dbReference>
<dbReference type="EMBL" id="CAJNRD030001121">
    <property type="protein sequence ID" value="CAG5096395.1"/>
    <property type="molecule type" value="Genomic_DNA"/>
</dbReference>
<dbReference type="OrthoDB" id="411871at2759"/>
<proteinExistence type="predicted"/>
<organism evidence="2 3">
    <name type="scientific">Cotesia congregata</name>
    <name type="common">Parasitoid wasp</name>
    <name type="synonym">Apanteles congregatus</name>
    <dbReference type="NCBI Taxonomy" id="51543"/>
    <lineage>
        <taxon>Eukaryota</taxon>
        <taxon>Metazoa</taxon>
        <taxon>Ecdysozoa</taxon>
        <taxon>Arthropoda</taxon>
        <taxon>Hexapoda</taxon>
        <taxon>Insecta</taxon>
        <taxon>Pterygota</taxon>
        <taxon>Neoptera</taxon>
        <taxon>Endopterygota</taxon>
        <taxon>Hymenoptera</taxon>
        <taxon>Apocrita</taxon>
        <taxon>Ichneumonoidea</taxon>
        <taxon>Braconidae</taxon>
        <taxon>Microgastrinae</taxon>
        <taxon>Cotesia</taxon>
    </lineage>
</organism>
<sequence>MANKINKESHCTTSHKIVQWNINGFFTRIEHLKILQNQLNPSIICIQETNFKNNQIGKLKNYNCFNKNRNNPTHANGGVTIFVKDEIQVNEISVLSNLETTSIRIALGAFRSSPNTSLLAESHELPFELRSLIQSLRYMASSTCHINNPLHTTNDDKSESDKAYRLQPQFPQPLTCRIRQAIQDPLLEINKSDTANIVYKNLFYELINRYEGFQHNYTDGSVKDSKRGCVVVYNEQEQLFKLPKSFSIFSCEAYAIQKAVELSANLQLDKVLILSDSKSVLEALNNYNTRDSRIQSIQQKLQNRAQHGYHIILAWIPSHQQITGNEKADAAAKRALQEGQDQTSDPLSINDFKKTIDQYVWAKWNGIWNSKHTSLLD</sequence>
<dbReference type="Gene3D" id="3.30.420.10">
    <property type="entry name" value="Ribonuclease H-like superfamily/Ribonuclease H"/>
    <property type="match status" value="1"/>
</dbReference>
<accession>A0A8J2HE02</accession>
<feature type="domain" description="RNase H type-1" evidence="1">
    <location>
        <begin position="210"/>
        <end position="337"/>
    </location>
</feature>
<dbReference type="Pfam" id="PF00075">
    <property type="entry name" value="RNase_H"/>
    <property type="match status" value="1"/>
</dbReference>
<dbReference type="PROSITE" id="PS50879">
    <property type="entry name" value="RNASE_H_1"/>
    <property type="match status" value="1"/>
</dbReference>
<dbReference type="CDD" id="cd09276">
    <property type="entry name" value="Rnase_HI_RT_non_LTR"/>
    <property type="match status" value="1"/>
</dbReference>
<dbReference type="InterPro" id="IPR036397">
    <property type="entry name" value="RNaseH_sf"/>
</dbReference>
<comment type="caution">
    <text evidence="2">The sequence shown here is derived from an EMBL/GenBank/DDBJ whole genome shotgun (WGS) entry which is preliminary data.</text>
</comment>
<dbReference type="Pfam" id="PF03372">
    <property type="entry name" value="Exo_endo_phos"/>
    <property type="match status" value="1"/>
</dbReference>
<dbReference type="GO" id="GO:0003676">
    <property type="term" value="F:nucleic acid binding"/>
    <property type="evidence" value="ECO:0007669"/>
    <property type="project" value="InterPro"/>
</dbReference>
<gene>
    <name evidence="2" type="ORF">HICCMSTLAB_LOCUS8188</name>
</gene>
<dbReference type="GO" id="GO:0004523">
    <property type="term" value="F:RNA-DNA hybrid ribonuclease activity"/>
    <property type="evidence" value="ECO:0007669"/>
    <property type="project" value="InterPro"/>
</dbReference>
<evidence type="ECO:0000313" key="3">
    <source>
        <dbReference type="Proteomes" id="UP000786811"/>
    </source>
</evidence>
<dbReference type="AlphaFoldDB" id="A0A8J2HE02"/>
<reference evidence="2" key="1">
    <citation type="submission" date="2021-04" db="EMBL/GenBank/DDBJ databases">
        <authorList>
            <person name="Chebbi M.A.C M."/>
        </authorList>
    </citation>
    <scope>NUCLEOTIDE SEQUENCE</scope>
</reference>
<feature type="non-terminal residue" evidence="2">
    <location>
        <position position="377"/>
    </location>
</feature>
<dbReference type="InterPro" id="IPR012337">
    <property type="entry name" value="RNaseH-like_sf"/>
</dbReference>
<dbReference type="Gene3D" id="3.60.10.10">
    <property type="entry name" value="Endonuclease/exonuclease/phosphatase"/>
    <property type="match status" value="1"/>
</dbReference>
<protein>
    <recommendedName>
        <fullName evidence="1">RNase H type-1 domain-containing protein</fullName>
    </recommendedName>
</protein>
<keyword evidence="3" id="KW-1185">Reference proteome</keyword>
<dbReference type="SUPFAM" id="SSF56219">
    <property type="entry name" value="DNase I-like"/>
    <property type="match status" value="1"/>
</dbReference>
<name>A0A8J2HE02_COTCN</name>
<dbReference type="InterPro" id="IPR002156">
    <property type="entry name" value="RNaseH_domain"/>
</dbReference>
<evidence type="ECO:0000313" key="2">
    <source>
        <dbReference type="EMBL" id="CAG5096395.1"/>
    </source>
</evidence>